<keyword evidence="19" id="KW-1185">Reference proteome</keyword>
<dbReference type="SUPFAM" id="SSF81296">
    <property type="entry name" value="E set domains"/>
    <property type="match status" value="11"/>
</dbReference>
<dbReference type="SMART" id="SM00429">
    <property type="entry name" value="IPT"/>
    <property type="match status" value="12"/>
</dbReference>
<dbReference type="Gene3D" id="1.10.510.10">
    <property type="entry name" value="Transferase(Phosphotransferase) domain 1"/>
    <property type="match status" value="2"/>
</dbReference>
<evidence type="ECO:0000313" key="18">
    <source>
        <dbReference type="EMBL" id="PRP76898.1"/>
    </source>
</evidence>
<evidence type="ECO:0000256" key="9">
    <source>
        <dbReference type="ARBA" id="ARBA00022989"/>
    </source>
</evidence>
<evidence type="ECO:0000256" key="4">
    <source>
        <dbReference type="ARBA" id="ARBA00022679"/>
    </source>
</evidence>
<dbReference type="InterPro" id="IPR008266">
    <property type="entry name" value="Tyr_kinase_AS"/>
</dbReference>
<dbReference type="InterPro" id="IPR014756">
    <property type="entry name" value="Ig_E-set"/>
</dbReference>
<dbReference type="GO" id="GO:0016020">
    <property type="term" value="C:membrane"/>
    <property type="evidence" value="ECO:0007669"/>
    <property type="project" value="UniProtKB-SubCell"/>
</dbReference>
<evidence type="ECO:0000256" key="13">
    <source>
        <dbReference type="ARBA" id="ARBA00023273"/>
    </source>
</evidence>
<evidence type="ECO:0000256" key="8">
    <source>
        <dbReference type="ARBA" id="ARBA00022840"/>
    </source>
</evidence>
<feature type="domain" description="Protein kinase" evidence="17">
    <location>
        <begin position="3999"/>
        <end position="4252"/>
    </location>
</feature>
<keyword evidence="5 16" id="KW-0812">Transmembrane</keyword>
<keyword evidence="12" id="KW-0325">Glycoprotein</keyword>
<dbReference type="Pfam" id="PF07714">
    <property type="entry name" value="PK_Tyr_Ser-Thr"/>
    <property type="match status" value="2"/>
</dbReference>
<feature type="region of interest" description="Disordered" evidence="15">
    <location>
        <begin position="5405"/>
        <end position="5430"/>
    </location>
</feature>
<keyword evidence="13" id="KW-0966">Cell projection</keyword>
<sequence>MSLNCAYYFKSPYVGTVSFLTKSSNTSGNILWITGSPYGTNISSISVKIGLQDCNINSMNNFNIYCTVPSSLSPNIPYVVNLIVQGNAARSTNSSLFMASASNATALPTTGGTSSVQLYSFSPALLSTCSNSPSVTVGTNVVSSSLSSSGSTLSFVMPAGSGIFPMVVTCGNNTVSGYFAYNQAVVYGVSQSTNPSSPQISIWGNNFGPTASGIYMIWVGNVQCKNPVMVVPHTMVNCTLSGTFSTSPSSVQQNAIFIANGGDSVVPNVNFVNISYGAPSFLGPNPDTCRQKCLSTSGCKSWTFNSCGSPLYACYTQNDLSAPSLSSCKWGGHIISGASTGQTSVLKVYMNNPLPSFQFTDRLNTLYNLDYYADIQDSTGNVDFDCTDGTYSYSFNPGGMAHGGVTYNTIIQKLGTSSWPLLNFSSVAFTTNSNGVTSLTGGGAFASGCTRQSIVALICDASLSSPVFSLLPSSGYCINNFSFRFNCSQAATTPYFRTIAASSVNTASNGDLYLGGQWGVNPNLVSVYVAGISCPLYTNMFNNSMLVCASPPMLNSSALITVLVNGQLARNGIYLWSVPKPAVFSVSSPLTSGGTLSIFGCGFGRDITLLTVNIGGNPCPVTFINLNGTTLFCNVSAGTGAGYSVSVTLSGYGELAVNLYMSYTPPIITSITSIPTNGGSMTITGNSFGSNINQILVTANKVNCPLTNLTATTIVCTAAKGVGIAAPLVVTVNGLSSSSAYRYQPPTLSSYVRPNTMGGDIQLVGTNFGNQDSDVNITSGGNQMTTSWMSGVRVTLSVPAGTGSFTININIGGQSINSIITYNAPTVTVVTSADTVGGLVNITGNNFGTDPSLVSVTVQSVTYNATISVDHTMMSFAISPGVGANLVMVIKVNGQTASTRYNYNPPSVTSVSGVTTDGGAVTVTGANLGPTGTRIAVTINSIVYSNVATIDSYTCLVTVGAGVGTNYPVLVNVAAQISPSVNLFGYFPPVMTSSSVVSTRGPSTVVITGQNFGKVNSLVSVNLGGLSCGGVLIYNSSYLTCSIGDGFGGTNLSATMNVGNQNTTVASFSFLPPNVTSATAVGTLGGRINIAGSNFGNTSQVVSITVGSVACTSITMVTKHSLLQCTLPGDTGIDPLTITVNGQNSSVFTYKYSPPLVTAVSRPNTIGGNLIVNGNNFGGVLGDISVSLCSNVTINTANSITCIVPSGSGYNIGRVITVNGQSSSFLFSYNPPSISSATNAPTAGGTITISGYQYSPNSTVTFGRVVCGNIVVGPLLNLITCTLPAGTGVATLIVTSGNQSVSVSSRYIIPTITSASSAPTTGGTITLFGSNLGSNPSLIKIVIDSLTCGNIQMVTPHLTINCDLPANVGGNLTSVVTVDTLTSNFNYSYIPPAVISTSNGPTLGGVVTITGTNMGSQPSKISVVINGMICGSVTYIAGIGTNLPLVLTVGGQSTTGSFSYQPPTISSASFSGVSGGIYLSGSNFGNNASVIDVTVTNTMDNSTTICSGISIENPSTALNCTVTGVTLTRQYLVQMTVDGQMSPSVLYTPTAPRILNVTSAPTYGGSITITGSDFQADVQVTMGGNLCNISSSTQTTVNCIVGPMSGDGRSLTVDLTSSGISVSSAYKYQPPTITSTTMVPTLGGNITINGTNFPAFSNQITVFVDNTYCYPLDILQPYTSIRCRVTAGTGRNNSVDLSVLGASTQSSMDYLPPVITSISNCPTMGGIINIHGSQLGNDPNVLNITANGAPCLYPYVSIASTMITCNATAGTGALRNVTVGVDGQSTTGNFSYISPNPITATSVSTAGGIVNISGSNFGTNSSTTYVTIDGQPCLSPVTIYNYTTITCQAQPDAGALLDVSVTVDGLTGSANVFNFFPPSVYSVTMAPTTGGMVVVDGQNFGTDPTAINVTVNGLNLPVNLLVNHTKLTFNAPNGTLSSSFNLTVQGQTVTSSVSYLSPNVTLVTNPNTSGTNITIRGSNFGSISGLISVVFPSASGDITVNDVTILRAHTVISCIAPSGTGSRPLRVVVNTLTSPVYNLQYQNPTINTTNSLNSTGGTLVITGDNFGQLSSLVQVNVGTSTCGSVIINTAYTVLTCTLSTNIIGAAVPITVTVDNLVGQGSYRSLPPYVFSITSPPTKGGQVTITGINFGAVSNVTVAINGKTCTVNTTTATDSFLTCNVGRSTRSHQGGNITSSGQTTTLAFVPYQSPNITSITYGEPNGSLVTISGNNFGVSGGNISVAMDNLVCKNATVTISDTTATCVAPPASGTQRLAFIVIDGLNSSTFNFNYYSPVITMATAVRTRGDIATLSGAHFGDGAIGTISVRINNITCPIDSSTVSTVRCSVGAGVGTNLTGSITVYNITSYFTFSYLPPIISSTTSTNTTGGSITISGDNFGTDPTLISIIVGSDLQCTSITMVTPHTTISCQLDPGTGINLPLYVTVNGSLGAGNYSYLPPVVTMVTRPPTRGGTITFSGVNFGGSTDTLQPYFNGQPCMYVAMVTRSYSFSCTVTNNTGSVQAYVIVDGVKSNVVGVNYQSPIITSINPAPQSGGYLYIIGANFGDDIDHVDISLPCQNTSIYNSNPETLSCYLGYDYISNVTFNVSVSGQTTRFTGAVRFLTVALYVQYAGVLRLMSNASRSVVRPTQNFCFNFTAIQCTSDGNIRSLDLSGISLSTSLDALCDLIYLEYLHLRSANATGGVPACLDGLTSLREIDLGENTLQGNIPDLSALSQLYSLRLDNNRLDGSVPSTLGNNLLSILDVSTNDLIGFIPSELTMSSTLVQLFLRDNYLSGFSSVLQPIDANFTCNVSSNFLACPLPPWVSTTCHGICGQSTVSPTMNVMREILRAVYSQTTTALFYFTTGTYSEVDISYLSTTNQSVSFEGVGGVKMDKSKMILSGAFSASVYGFTFDGSTLTSSQCSSLSVSNSTFYGNRATSLSISGVTGVVSLFDSSFLNNFVTPIVLSSSNSSDLILCGCNVTDNVGQAISISGYWNRITMDTTMICGNTHQLLGTVGITAPVEEMHLSHVTWSNNSATSGAALYTSAQLGRLWASDLLVELNSAYAEGGAFVFAASIPTFYLQNSTFRNNSAQTGGAMSFKSTSGNVTLYNTSFAFHTAAQGSAVNFDAIGAASEVNFISVNIYRGASQRGAVHLPGQSNATFVDCTFIENSGGSLYGSLSGGTVTTIDSRFYNNTASEGSGIALYGTATSVTVSGSTFYGNKALAQGADITVELILDVLSIYNSTFTYSTARFQGGGVNLGATSIIQRTTLVGVTMRGCSALFGSALAVAGQCPTVTVRNSNFKRNNATFEGAAVYIGDQSTLALSIISSKFDGNFASSGGAIKYTGGASSSVMVIDGSVFTNNQATSSTGGAIIVQNSVGNFSVSNSYFGSNGAQSGGAIYLTQSIPVEFVLRNITFEGNSAHSTGGAICLMEALNSSVVDCTFQANQGSSGSAIWASFSGIEPITFNLNHTRISQSLSSVSGGCLMSSLDPQSNVSFSSYHSTWYGNKANFNGGGLLFTGTFNSIVIEGDTFSNNNASTGGAVSIEATVIRVDVTSSSFVYNSATQIAGGLSASSTISRLSIYNSSLLHNTAPTGGAIYNSGTISLDISFSDISYNSATSTFGGGMLYQSKTGGLAELIIYNSTVRGNVAKNGGGLYVSPSTTTDFSEYSNFFSQNSAASSGGAVSLSGDLSTVTCVNSTWSANSASDGAALYINTPSPTIISHTRFHGNNVTNDGGAVSCTNAGVVNITESTFDQNKAGGDGGGLLVAMRSQTKRAADHAQDRVYLSDLEFVDNVGKTGGGLNVYTPNSISSMGTMSLYKSLFQSNRAVSGGGVAVSTGSSLARIKFEKNVATSGSAFIVTNPPGGEIIVLCLHLIVVDVSLSDIEYVGDQQASVPNNVTLQGGSPDSAIDCGQGYTSFNRDNSTSCIPAVKNVNQGVPTSIIVGVAIGGGFIVIIIVILVVLLRYRSVKSRMRPTMEFDLQTFTSSLPKSTLINESELKNLVQIGRGAFGIVYKAHWRAVEVAVKQLVSQDLLAREHIESFVREVHLLERLRPHPNVVLFLGVVPPPNLALVTEYCEGGDLLSYIHKNDPSLETRKSFILDIAVGMLHLHNENIIHRDLAARNILLTGALRCKVTDFGFSRQTESSEEQSRTTSTVGPLKWMAPEALMDKVYSNKSDVYSFAITMWDILTAEDPYSNRNVINVAIEVAVNGLRPALPVVSDQRLLDLMQICWDNDPVKRPDFEIICAHLQADDDAKSPSSNAKQDEAAQSDFGASNYSSINPCQVLSRNIKLNRMVAMITWSLLLILCSAVSVLSQSSSCVIYSKESGRYADLNWAGELGEASGDYLYNTSRFTVYCQLKNHDRYNGNNLNTMFFISYSVTQSQIGSGVYYNSTDGGVWNASLVNFNPGVTLRPDAFSQVSIGIRCDQTGVLQPQLSYQSNSSGILYLIFTTRCFSINTQTFYNNASQILNITIPGVSSGASNYSLTDDDQNSFSCVTPSTSGPLRLVCACNYTISGRYSLSLLLDTSPVLTFTLYIINSSDQSLTLSSTDSLFDLRFLALRSPFVLSLFIINSIFCLDRDPYLFFTRSSSVSGTSLTTITNCVFYYNSPRAQENIKLSDVTFLSDASVYVNGDIANLSLLRVIFSGTNGLTNPVVVKGTVRSSFFVGGCQVSSMNVTTNNITIVDTNFIKITAITAGCFFSSSPYISVSGCTFDCINCAATNIFSTPARGTVNLVDSTFINHSFAIISSSRGTVLPLRIIGGNTTLDNVTMSGNQPGSTLSSGVLITDANVTLIGCTFSYNSFKPPIYISTTQSSKVRFDGLNCRGNSGIQFGGCIYSTGPADIILNGANIWQNSATALGGGIYLENTNSFQMKNFNMTENQSQFAGGAIYLAGNISDVELTRTIMKNNKALYGAGIGSFATVYDLILTDCQLSSNIGSFGLGFYSEGSIYNVVFDRVNMSSHRKAAGGASIYITNQLYSIILKDSHVFDNSAPGANGGAIYIASNSSSVIISNSTISGCSAAYGSAIYLTDSSASLSISNSVISDNSATNDGGAIWLSQLMSMDARRFECRNNNAGGNGGCVYIESQSAAITMKDSIINGNKATGGAGFYMSWRNNGGSGDVMGMLNGTNNVWYSNTARNGATMQAQGSFRMITSGDRMSLNTNPNGVYNLGTSSDFTLDVSNLNATRNVGGALLVQGVPRRAITISDSYFDGNTGVSPIYISPSSGVHGLNVTRCTALRNIATGSGGAIFIQADNGNVRVDSSIFSLNRASEGGAIFISQSLSVSRSTNENNVITLSNFTSNGATTGGALSIAGSTEMEGCSFDGNVAGRGGSLNLMRGDFLLRETSFTGGDSVYLDLVASLSLYNVTNLYGTCPNDLVLLITANSSAICSIPTRTLSQSTEQSFSTQASTPPDSSSIPPSLSSSSSLSTKAQIGIIVGCIVGGLILIILLSLLFVMRRRKTNANQMSTIDLVQKIIRDAKYGNSYEMIDFSLVQLGAAKRSVINFDELQDMNRVGGGAFGVVYKAAFRGIQVAVKQIKSEMVTEAQLKDFLHEVTIIQNLRSHPHVVSFVGLTFPPQPLSLITEFCSGGSLDHYIERENPSQTQRVQFMEGIALGMVHLHAEGIIHRDLAARNILLTNHLDVKVSDFGMSRMHKEDEAVGKTQSNVGPLKWMAPEALKNKEYSNKSDSFSYGVTCWEILMGQEPYRDIDPLKVAIDVVTNGLRPVIPEGTEAAISHMMTSECDEGRPSTESKRMLGRDAREQARL</sequence>
<feature type="binding site" evidence="14">
    <location>
        <position position="5540"/>
    </location>
    <ligand>
        <name>ATP</name>
        <dbReference type="ChEBI" id="CHEBI:30616"/>
    </ligand>
</feature>
<keyword evidence="8 14" id="KW-0067">ATP-binding</keyword>
<dbReference type="SUPFAM" id="SSF52058">
    <property type="entry name" value="L domain-like"/>
    <property type="match status" value="1"/>
</dbReference>
<comment type="subcellular location">
    <subcellularLocation>
        <location evidence="1">Cell projection</location>
    </subcellularLocation>
    <subcellularLocation>
        <location evidence="2">Membrane</location>
    </subcellularLocation>
</comment>
<evidence type="ECO:0000256" key="6">
    <source>
        <dbReference type="ARBA" id="ARBA00022741"/>
    </source>
</evidence>
<name>A0A2P6MYX4_9EUKA</name>
<keyword evidence="7" id="KW-0418">Kinase</keyword>
<evidence type="ECO:0000256" key="7">
    <source>
        <dbReference type="ARBA" id="ARBA00022777"/>
    </source>
</evidence>
<keyword evidence="6 14" id="KW-0547">Nucleotide-binding</keyword>
<dbReference type="InterPro" id="IPR011009">
    <property type="entry name" value="Kinase-like_dom_sf"/>
</dbReference>
<feature type="transmembrane region" description="Helical" evidence="16">
    <location>
        <begin position="3942"/>
        <end position="3964"/>
    </location>
</feature>
<reference evidence="18 19" key="1">
    <citation type="journal article" date="2018" name="Genome Biol. Evol.">
        <title>Multiple Roots of Fruiting Body Formation in Amoebozoa.</title>
        <authorList>
            <person name="Hillmann F."/>
            <person name="Forbes G."/>
            <person name="Novohradska S."/>
            <person name="Ferling I."/>
            <person name="Riege K."/>
            <person name="Groth M."/>
            <person name="Westermann M."/>
            <person name="Marz M."/>
            <person name="Spaller T."/>
            <person name="Winckler T."/>
            <person name="Schaap P."/>
            <person name="Glockner G."/>
        </authorList>
    </citation>
    <scope>NUCLEOTIDE SEQUENCE [LARGE SCALE GENOMIC DNA]</scope>
    <source>
        <strain evidence="18 19">Jena</strain>
    </source>
</reference>
<evidence type="ECO:0000256" key="16">
    <source>
        <dbReference type="SAM" id="Phobius"/>
    </source>
</evidence>
<dbReference type="PANTHER" id="PTHR31341">
    <property type="entry name" value="IPT/TIG DOMAIN-CONTAINING PROTEIN-RELATED-RELATED"/>
    <property type="match status" value="1"/>
</dbReference>
<feature type="compositionally biased region" description="Low complexity" evidence="15">
    <location>
        <begin position="5414"/>
        <end position="5430"/>
    </location>
</feature>
<evidence type="ECO:0000256" key="5">
    <source>
        <dbReference type="ARBA" id="ARBA00022692"/>
    </source>
</evidence>
<evidence type="ECO:0000256" key="1">
    <source>
        <dbReference type="ARBA" id="ARBA00004316"/>
    </source>
</evidence>
<dbReference type="InterPro" id="IPR052014">
    <property type="entry name" value="Dictyostelium_Tiger"/>
</dbReference>
<dbReference type="Pfam" id="PF13229">
    <property type="entry name" value="Beta_helix"/>
    <property type="match status" value="2"/>
</dbReference>
<dbReference type="InterPro" id="IPR011050">
    <property type="entry name" value="Pectin_lyase_fold/virulence"/>
</dbReference>
<dbReference type="InterPro" id="IPR012334">
    <property type="entry name" value="Pectin_lyas_fold"/>
</dbReference>
<dbReference type="FunFam" id="3.30.200.20:FF:000180">
    <property type="entry name" value="serine/threonine-protein kinase STY46-like"/>
    <property type="match status" value="1"/>
</dbReference>
<dbReference type="SUPFAM" id="SSF51126">
    <property type="entry name" value="Pectin lyase-like"/>
    <property type="match status" value="8"/>
</dbReference>
<dbReference type="InterPro" id="IPR001245">
    <property type="entry name" value="Ser-Thr/Tyr_kinase_cat_dom"/>
</dbReference>
<evidence type="ECO:0000256" key="11">
    <source>
        <dbReference type="ARBA" id="ARBA00023170"/>
    </source>
</evidence>
<dbReference type="InterPro" id="IPR020635">
    <property type="entry name" value="Tyr_kinase_cat_dom"/>
</dbReference>
<evidence type="ECO:0000256" key="2">
    <source>
        <dbReference type="ARBA" id="ARBA00004370"/>
    </source>
</evidence>
<dbReference type="CDD" id="cd00603">
    <property type="entry name" value="IPT_PCSR"/>
    <property type="match status" value="10"/>
</dbReference>
<comment type="caution">
    <text evidence="18">The sequence shown here is derived from an EMBL/GenBank/DDBJ whole genome shotgun (WGS) entry which is preliminary data.</text>
</comment>
<keyword evidence="10 16" id="KW-0472">Membrane</keyword>
<dbReference type="STRING" id="1890364.A0A2P6MYX4"/>
<proteinExistence type="predicted"/>
<keyword evidence="9 16" id="KW-1133">Transmembrane helix</keyword>
<evidence type="ECO:0000313" key="19">
    <source>
        <dbReference type="Proteomes" id="UP000241769"/>
    </source>
</evidence>
<dbReference type="InterPro" id="IPR032675">
    <property type="entry name" value="LRR_dom_sf"/>
</dbReference>
<dbReference type="Pfam" id="PF01833">
    <property type="entry name" value="TIG"/>
    <property type="match status" value="14"/>
</dbReference>
<evidence type="ECO:0000256" key="10">
    <source>
        <dbReference type="ARBA" id="ARBA00023136"/>
    </source>
</evidence>
<dbReference type="Gene3D" id="2.160.20.10">
    <property type="entry name" value="Single-stranded right-handed beta-helix, Pectin lyase-like"/>
    <property type="match status" value="2"/>
</dbReference>
<dbReference type="EMBL" id="MDYQ01000292">
    <property type="protein sequence ID" value="PRP76898.1"/>
    <property type="molecule type" value="Genomic_DNA"/>
</dbReference>
<keyword evidence="4" id="KW-0808">Transferase</keyword>
<evidence type="ECO:0000256" key="12">
    <source>
        <dbReference type="ARBA" id="ARBA00023180"/>
    </source>
</evidence>
<feature type="compositionally biased region" description="Basic and acidic residues" evidence="15">
    <location>
        <begin position="5748"/>
        <end position="5770"/>
    </location>
</feature>
<organism evidence="18 19">
    <name type="scientific">Planoprotostelium fungivorum</name>
    <dbReference type="NCBI Taxonomy" id="1890364"/>
    <lineage>
        <taxon>Eukaryota</taxon>
        <taxon>Amoebozoa</taxon>
        <taxon>Evosea</taxon>
        <taxon>Variosea</taxon>
        <taxon>Cavosteliida</taxon>
        <taxon>Cavosteliaceae</taxon>
        <taxon>Planoprotostelium</taxon>
    </lineage>
</organism>
<feature type="transmembrane region" description="Helical" evidence="16">
    <location>
        <begin position="4296"/>
        <end position="4316"/>
    </location>
</feature>
<dbReference type="InParanoid" id="A0A2P6MYX4"/>
<feature type="domain" description="Protein kinase" evidence="17">
    <location>
        <begin position="5513"/>
        <end position="5770"/>
    </location>
</feature>
<dbReference type="CDD" id="cd13999">
    <property type="entry name" value="STKc_MAP3K-like"/>
    <property type="match status" value="2"/>
</dbReference>
<evidence type="ECO:0000256" key="15">
    <source>
        <dbReference type="SAM" id="MobiDB-lite"/>
    </source>
</evidence>
<gene>
    <name evidence="18" type="ORF">PROFUN_06176</name>
</gene>
<dbReference type="GO" id="GO:0004714">
    <property type="term" value="F:transmembrane receptor protein tyrosine kinase activity"/>
    <property type="evidence" value="ECO:0007669"/>
    <property type="project" value="UniProtKB-EC"/>
</dbReference>
<evidence type="ECO:0000259" key="17">
    <source>
        <dbReference type="PROSITE" id="PS50011"/>
    </source>
</evidence>
<accession>A0A2P6MYX4</accession>
<dbReference type="PRINTS" id="PR00109">
    <property type="entry name" value="TYRKINASE"/>
</dbReference>
<dbReference type="EC" id="2.7.10.1" evidence="3"/>
<dbReference type="InterPro" id="IPR017441">
    <property type="entry name" value="Protein_kinase_ATP_BS"/>
</dbReference>
<dbReference type="InterPro" id="IPR013783">
    <property type="entry name" value="Ig-like_fold"/>
</dbReference>
<dbReference type="SUPFAM" id="SSF56112">
    <property type="entry name" value="Protein kinase-like (PK-like)"/>
    <property type="match status" value="2"/>
</dbReference>
<dbReference type="PROSITE" id="PS00107">
    <property type="entry name" value="PROTEIN_KINASE_ATP"/>
    <property type="match status" value="2"/>
</dbReference>
<dbReference type="InterPro" id="IPR039448">
    <property type="entry name" value="Beta_helix"/>
</dbReference>
<evidence type="ECO:0000256" key="14">
    <source>
        <dbReference type="PROSITE-ProRule" id="PRU10141"/>
    </source>
</evidence>
<dbReference type="Gene3D" id="3.80.10.10">
    <property type="entry name" value="Ribonuclease Inhibitor"/>
    <property type="match status" value="1"/>
</dbReference>
<dbReference type="SMART" id="SM00219">
    <property type="entry name" value="TyrKc"/>
    <property type="match status" value="2"/>
</dbReference>
<dbReference type="InterPro" id="IPR002909">
    <property type="entry name" value="IPT_dom"/>
</dbReference>
<dbReference type="Gene3D" id="2.60.40.10">
    <property type="entry name" value="Immunoglobulins"/>
    <property type="match status" value="16"/>
</dbReference>
<dbReference type="GO" id="GO:0005524">
    <property type="term" value="F:ATP binding"/>
    <property type="evidence" value="ECO:0007669"/>
    <property type="project" value="UniProtKB-UniRule"/>
</dbReference>
<feature type="transmembrane region" description="Helical" evidence="16">
    <location>
        <begin position="5438"/>
        <end position="5461"/>
    </location>
</feature>
<dbReference type="InterPro" id="IPR006626">
    <property type="entry name" value="PbH1"/>
</dbReference>
<dbReference type="SMART" id="SM00710">
    <property type="entry name" value="PbH1"/>
    <property type="match status" value="31"/>
</dbReference>
<dbReference type="InterPro" id="IPR000719">
    <property type="entry name" value="Prot_kinase_dom"/>
</dbReference>
<dbReference type="Proteomes" id="UP000241769">
    <property type="component" value="Unassembled WGS sequence"/>
</dbReference>
<dbReference type="OrthoDB" id="20492at2759"/>
<keyword evidence="11" id="KW-0675">Receptor</keyword>
<evidence type="ECO:0000256" key="3">
    <source>
        <dbReference type="ARBA" id="ARBA00011902"/>
    </source>
</evidence>
<feature type="binding site" evidence="14">
    <location>
        <position position="4026"/>
    </location>
    <ligand>
        <name>ATP</name>
        <dbReference type="ChEBI" id="CHEBI:30616"/>
    </ligand>
</feature>
<dbReference type="PROSITE" id="PS00109">
    <property type="entry name" value="PROTEIN_KINASE_TYR"/>
    <property type="match status" value="2"/>
</dbReference>
<dbReference type="PROSITE" id="PS50011">
    <property type="entry name" value="PROTEIN_KINASE_DOM"/>
    <property type="match status" value="2"/>
</dbReference>
<dbReference type="GO" id="GO:0042995">
    <property type="term" value="C:cell projection"/>
    <property type="evidence" value="ECO:0007669"/>
    <property type="project" value="UniProtKB-SubCell"/>
</dbReference>
<feature type="region of interest" description="Disordered" evidence="15">
    <location>
        <begin position="5743"/>
        <end position="5770"/>
    </location>
</feature>
<protein>
    <recommendedName>
        <fullName evidence="3">receptor protein-tyrosine kinase</fullName>
        <ecNumber evidence="3">2.7.10.1</ecNumber>
    </recommendedName>
</protein>